<evidence type="ECO:0000313" key="1">
    <source>
        <dbReference type="EMBL" id="CRK21423.1"/>
    </source>
</evidence>
<dbReference type="Proteomes" id="UP000044602">
    <property type="component" value="Unassembled WGS sequence"/>
</dbReference>
<proteinExistence type="predicted"/>
<protein>
    <submittedName>
        <fullName evidence="1">Uncharacterized protein</fullName>
    </submittedName>
</protein>
<evidence type="ECO:0000313" key="2">
    <source>
        <dbReference type="Proteomes" id="UP000044602"/>
    </source>
</evidence>
<dbReference type="EMBL" id="CVQH01012669">
    <property type="protein sequence ID" value="CRK21423.1"/>
    <property type="molecule type" value="Genomic_DNA"/>
</dbReference>
<accession>A0A0G4LHD9</accession>
<organism evidence="1 2">
    <name type="scientific">Verticillium longisporum</name>
    <name type="common">Verticillium dahliae var. longisporum</name>
    <dbReference type="NCBI Taxonomy" id="100787"/>
    <lineage>
        <taxon>Eukaryota</taxon>
        <taxon>Fungi</taxon>
        <taxon>Dikarya</taxon>
        <taxon>Ascomycota</taxon>
        <taxon>Pezizomycotina</taxon>
        <taxon>Sordariomycetes</taxon>
        <taxon>Hypocreomycetidae</taxon>
        <taxon>Glomerellales</taxon>
        <taxon>Plectosphaerellaceae</taxon>
        <taxon>Verticillium</taxon>
    </lineage>
</organism>
<dbReference type="AlphaFoldDB" id="A0A0G4LHD9"/>
<keyword evidence="2" id="KW-1185">Reference proteome</keyword>
<sequence>MSSTKLFCPITVDANHVASRLMLQYYTQRAAVPGTLLIAEATYISPAHCGGESAPGMWNEA</sequence>
<dbReference type="STRING" id="100787.A0A0G4LHD9"/>
<dbReference type="SUPFAM" id="SSF51395">
    <property type="entry name" value="FMN-linked oxidoreductases"/>
    <property type="match status" value="1"/>
</dbReference>
<reference evidence="1 2" key="1">
    <citation type="submission" date="2015-05" db="EMBL/GenBank/DDBJ databases">
        <authorList>
            <person name="Wang D.B."/>
            <person name="Wang M."/>
        </authorList>
    </citation>
    <scope>NUCLEOTIDE SEQUENCE [LARGE SCALE GENOMIC DNA]</scope>
    <source>
        <strain evidence="1">VL1</strain>
    </source>
</reference>
<name>A0A0G4LHD9_VERLO</name>
<dbReference type="InterPro" id="IPR013785">
    <property type="entry name" value="Aldolase_TIM"/>
</dbReference>
<gene>
    <name evidence="1" type="ORF">BN1708_013119</name>
</gene>
<dbReference type="Gene3D" id="3.20.20.70">
    <property type="entry name" value="Aldolase class I"/>
    <property type="match status" value="1"/>
</dbReference>